<reference evidence="2" key="1">
    <citation type="journal article" date="2019" name="Int. J. Syst. Evol. Microbiol.">
        <title>The Global Catalogue of Microorganisms (GCM) 10K type strain sequencing project: providing services to taxonomists for standard genome sequencing and annotation.</title>
        <authorList>
            <consortium name="The Broad Institute Genomics Platform"/>
            <consortium name="The Broad Institute Genome Sequencing Center for Infectious Disease"/>
            <person name="Wu L."/>
            <person name="Ma J."/>
        </authorList>
    </citation>
    <scope>NUCLEOTIDE SEQUENCE [LARGE SCALE GENOMIC DNA]</scope>
    <source>
        <strain evidence="2">DFY28</strain>
    </source>
</reference>
<name>A0ABW1QVU9_9ACTN</name>
<proteinExistence type="predicted"/>
<protein>
    <recommendedName>
        <fullName evidence="3">HK97 gp10 family phage protein</fullName>
    </recommendedName>
</protein>
<dbReference type="Proteomes" id="UP001596098">
    <property type="component" value="Unassembled WGS sequence"/>
</dbReference>
<dbReference type="RefSeq" id="WP_128220051.1">
    <property type="nucleotide sequence ID" value="NZ_CP034929.1"/>
</dbReference>
<sequence length="135" mass="14512">MASPSGIYIEGLRETTRAFERAGVDVEDLKDVMGRVAGEHADTLARLVPVGSAARGSKRPGALRDSVRGNRAKGRAQVLIGRARVPYAGAINYGWPKRGIKPANFIARADDVMGTRAVEILTDGWNEIAERNGLL</sequence>
<evidence type="ECO:0000313" key="1">
    <source>
        <dbReference type="EMBL" id="MFC6153652.1"/>
    </source>
</evidence>
<dbReference type="EMBL" id="JBHSQI010000004">
    <property type="protein sequence ID" value="MFC6153652.1"/>
    <property type="molecule type" value="Genomic_DNA"/>
</dbReference>
<keyword evidence="2" id="KW-1185">Reference proteome</keyword>
<comment type="caution">
    <text evidence="1">The sequence shown here is derived from an EMBL/GenBank/DDBJ whole genome shotgun (WGS) entry which is preliminary data.</text>
</comment>
<evidence type="ECO:0000313" key="2">
    <source>
        <dbReference type="Proteomes" id="UP001596098"/>
    </source>
</evidence>
<organism evidence="1 2">
    <name type="scientific">Nocardioides yefusunii</name>
    <dbReference type="NCBI Taxonomy" id="2500546"/>
    <lineage>
        <taxon>Bacteria</taxon>
        <taxon>Bacillati</taxon>
        <taxon>Actinomycetota</taxon>
        <taxon>Actinomycetes</taxon>
        <taxon>Propionibacteriales</taxon>
        <taxon>Nocardioidaceae</taxon>
        <taxon>Nocardioides</taxon>
    </lineage>
</organism>
<gene>
    <name evidence="1" type="ORF">ACFPWU_08255</name>
</gene>
<accession>A0ABW1QVU9</accession>
<evidence type="ECO:0008006" key="3">
    <source>
        <dbReference type="Google" id="ProtNLM"/>
    </source>
</evidence>